<dbReference type="InterPro" id="IPR001279">
    <property type="entry name" value="Metallo-B-lactamas"/>
</dbReference>
<organism evidence="2 3">
    <name type="scientific">Thermocatellispora tengchongensis</name>
    <dbReference type="NCBI Taxonomy" id="1073253"/>
    <lineage>
        <taxon>Bacteria</taxon>
        <taxon>Bacillati</taxon>
        <taxon>Actinomycetota</taxon>
        <taxon>Actinomycetes</taxon>
        <taxon>Streptosporangiales</taxon>
        <taxon>Streptosporangiaceae</taxon>
        <taxon>Thermocatellispora</taxon>
    </lineage>
</organism>
<dbReference type="Pfam" id="PF12706">
    <property type="entry name" value="Lactamase_B_2"/>
    <property type="match status" value="1"/>
</dbReference>
<dbReference type="EMBL" id="JACHGN010000016">
    <property type="protein sequence ID" value="MBB5137145.1"/>
    <property type="molecule type" value="Genomic_DNA"/>
</dbReference>
<dbReference type="Gene3D" id="3.60.15.10">
    <property type="entry name" value="Ribonuclease Z/Hydroxyacylglutathione hydrolase-like"/>
    <property type="match status" value="1"/>
</dbReference>
<dbReference type="InterPro" id="IPR050114">
    <property type="entry name" value="UPF0173_UPF0282_UlaG_hydrolase"/>
</dbReference>
<feature type="domain" description="Metallo-beta-lactamase" evidence="1">
    <location>
        <begin position="49"/>
        <end position="230"/>
    </location>
</feature>
<dbReference type="SUPFAM" id="SSF56281">
    <property type="entry name" value="Metallo-hydrolase/oxidoreductase"/>
    <property type="match status" value="1"/>
</dbReference>
<dbReference type="RefSeq" id="WP_246519033.1">
    <property type="nucleotide sequence ID" value="NZ_BAABIX010000020.1"/>
</dbReference>
<keyword evidence="3" id="KW-1185">Reference proteome</keyword>
<proteinExistence type="predicted"/>
<comment type="caution">
    <text evidence="2">The sequence shown here is derived from an EMBL/GenBank/DDBJ whole genome shotgun (WGS) entry which is preliminary data.</text>
</comment>
<dbReference type="InterPro" id="IPR036866">
    <property type="entry name" value="RibonucZ/Hydroxyglut_hydro"/>
</dbReference>
<dbReference type="Proteomes" id="UP000578449">
    <property type="component" value="Unassembled WGS sequence"/>
</dbReference>
<evidence type="ECO:0000259" key="1">
    <source>
        <dbReference type="Pfam" id="PF12706"/>
    </source>
</evidence>
<accession>A0A840PM74</accession>
<dbReference type="PANTHER" id="PTHR43546:SF7">
    <property type="entry name" value="METALLO-BETA-LACTAMASE DOMAIN-CONTAINING PROTEIN"/>
    <property type="match status" value="1"/>
</dbReference>
<protein>
    <submittedName>
        <fullName evidence="2">L-ascorbate metabolism protein UlaG (Beta-lactamase superfamily)</fullName>
    </submittedName>
</protein>
<sequence>MMPGHETGSVLFVGNATTLIRYHGFTLLTDPNFLHRGQRAYLGYGLSSKRLTDPALTVGELPPLDAVVLSHMHGDHWDRVARAGLDKDVPIITTPEAARALRRQGFEAAVGLGTWHEHELTGPRGSLNVTAVPARHATGPVGRLLPPVMGSVLEFAEEGGRVSLRVHVSGDTLMTGELDEIPRRFPDIDLGIVHLGGTRLLGLVTVTMDGEQGANWVDLIRPRKVLPVHYDDYTVFHSSLGDFREHMEQTAYGGRVAYLRRGESLEIAPSSPGPAPGRRS</sequence>
<evidence type="ECO:0000313" key="2">
    <source>
        <dbReference type="EMBL" id="MBB5137145.1"/>
    </source>
</evidence>
<gene>
    <name evidence="2" type="ORF">HNP84_006897</name>
</gene>
<evidence type="ECO:0000313" key="3">
    <source>
        <dbReference type="Proteomes" id="UP000578449"/>
    </source>
</evidence>
<reference evidence="2 3" key="1">
    <citation type="submission" date="2020-08" db="EMBL/GenBank/DDBJ databases">
        <title>Genomic Encyclopedia of Type Strains, Phase IV (KMG-IV): sequencing the most valuable type-strain genomes for metagenomic binning, comparative biology and taxonomic classification.</title>
        <authorList>
            <person name="Goeker M."/>
        </authorList>
    </citation>
    <scope>NUCLEOTIDE SEQUENCE [LARGE SCALE GENOMIC DNA]</scope>
    <source>
        <strain evidence="2 3">DSM 45615</strain>
    </source>
</reference>
<dbReference type="PANTHER" id="PTHR43546">
    <property type="entry name" value="UPF0173 METAL-DEPENDENT HYDROLASE MJ1163-RELATED"/>
    <property type="match status" value="1"/>
</dbReference>
<name>A0A840PM74_9ACTN</name>
<dbReference type="AlphaFoldDB" id="A0A840PM74"/>